<comment type="caution">
    <text evidence="1">The sequence shown here is derived from an EMBL/GenBank/DDBJ whole genome shotgun (WGS) entry which is preliminary data.</text>
</comment>
<keyword evidence="2" id="KW-1185">Reference proteome</keyword>
<name>V6IFG4_9LEPT</name>
<reference evidence="1" key="1">
    <citation type="submission" date="2013-05" db="EMBL/GenBank/DDBJ databases">
        <authorList>
            <person name="Harkins D.M."/>
            <person name="Durkin A.S."/>
            <person name="Brinkac L.M."/>
            <person name="Haft D.H."/>
            <person name="Selengut J.D."/>
            <person name="Sanka R."/>
            <person name="DePew J."/>
            <person name="Purushe J."/>
            <person name="Hartskeerl R.A."/>
            <person name="Ahmed A."/>
            <person name="van der Linden H."/>
            <person name="Goris M.G.A."/>
            <person name="Vinetz J.M."/>
            <person name="Sutton G.G."/>
            <person name="Nierman W.C."/>
            <person name="Fouts D.E."/>
        </authorList>
    </citation>
    <scope>NUCLEOTIDE SEQUENCE [LARGE SCALE GENOMIC DNA]</scope>
    <source>
        <strain evidence="1">L 60</strain>
    </source>
</reference>
<protein>
    <submittedName>
        <fullName evidence="1">Uncharacterized protein</fullName>
    </submittedName>
</protein>
<evidence type="ECO:0000313" key="1">
    <source>
        <dbReference type="EMBL" id="EQA63338.1"/>
    </source>
</evidence>
<gene>
    <name evidence="1" type="ORF">LEP1GSC062_4509</name>
</gene>
<organism evidence="1 2">
    <name type="scientific">Leptospira alexanderi serovar Manhao 3 str. L 60</name>
    <dbReference type="NCBI Taxonomy" id="1049759"/>
    <lineage>
        <taxon>Bacteria</taxon>
        <taxon>Pseudomonadati</taxon>
        <taxon>Spirochaetota</taxon>
        <taxon>Spirochaetia</taxon>
        <taxon>Leptospirales</taxon>
        <taxon>Leptospiraceae</taxon>
        <taxon>Leptospira</taxon>
    </lineage>
</organism>
<accession>V6IFG4</accession>
<evidence type="ECO:0000313" key="2">
    <source>
        <dbReference type="Proteomes" id="UP000018747"/>
    </source>
</evidence>
<dbReference type="AlphaFoldDB" id="V6IFG4"/>
<sequence>MICGSSHILRIDLQSSDSNSFQKNESWTSYAELTLKTAAHLKKDSDFSKKARNVY</sequence>
<proteinExistence type="predicted"/>
<dbReference type="EMBL" id="AHMT02000020">
    <property type="protein sequence ID" value="EQA63338.1"/>
    <property type="molecule type" value="Genomic_DNA"/>
</dbReference>
<dbReference type="Proteomes" id="UP000018747">
    <property type="component" value="Unassembled WGS sequence"/>
</dbReference>